<sequence length="79" mass="8696">MSPLYSAPQPVSRTWRIFNYTAMGFAVLALLALIVVLVSKWAGGTPWPGFNWIAMIALPVAFLMMGASVMRAAAIRRRL</sequence>
<dbReference type="Proteomes" id="UP000711614">
    <property type="component" value="Unassembled WGS sequence"/>
</dbReference>
<dbReference type="RefSeq" id="WP_209677349.1">
    <property type="nucleotide sequence ID" value="NZ_JAGIOI010000001.1"/>
</dbReference>
<protein>
    <submittedName>
        <fullName evidence="2">Peptidoglycan/LPS O-acetylase OafA/YrhL</fullName>
    </submittedName>
</protein>
<reference evidence="2 3" key="1">
    <citation type="submission" date="2021-03" db="EMBL/GenBank/DDBJ databases">
        <title>Sequencing the genomes of 1000 actinobacteria strains.</title>
        <authorList>
            <person name="Klenk H.-P."/>
        </authorList>
    </citation>
    <scope>NUCLEOTIDE SEQUENCE [LARGE SCALE GENOMIC DNA]</scope>
    <source>
        <strain evidence="2 3">DSM 16005</strain>
    </source>
</reference>
<keyword evidence="1" id="KW-0812">Transmembrane</keyword>
<evidence type="ECO:0000313" key="3">
    <source>
        <dbReference type="Proteomes" id="UP000711614"/>
    </source>
</evidence>
<evidence type="ECO:0000256" key="1">
    <source>
        <dbReference type="SAM" id="Phobius"/>
    </source>
</evidence>
<accession>A0ABS4YSZ2</accession>
<proteinExistence type="predicted"/>
<keyword evidence="3" id="KW-1185">Reference proteome</keyword>
<keyword evidence="1" id="KW-0472">Membrane</keyword>
<evidence type="ECO:0000313" key="2">
    <source>
        <dbReference type="EMBL" id="MBP2411906.1"/>
    </source>
</evidence>
<feature type="transmembrane region" description="Helical" evidence="1">
    <location>
        <begin position="50"/>
        <end position="74"/>
    </location>
</feature>
<comment type="caution">
    <text evidence="2">The sequence shown here is derived from an EMBL/GenBank/DDBJ whole genome shotgun (WGS) entry which is preliminary data.</text>
</comment>
<gene>
    <name evidence="2" type="ORF">JOF48_000705</name>
</gene>
<dbReference type="EMBL" id="JAGIOI010000001">
    <property type="protein sequence ID" value="MBP2411906.1"/>
    <property type="molecule type" value="Genomic_DNA"/>
</dbReference>
<keyword evidence="1" id="KW-1133">Transmembrane helix</keyword>
<organism evidence="2 3">
    <name type="scientific">Arthrobacter stackebrandtii</name>
    <dbReference type="NCBI Taxonomy" id="272161"/>
    <lineage>
        <taxon>Bacteria</taxon>
        <taxon>Bacillati</taxon>
        <taxon>Actinomycetota</taxon>
        <taxon>Actinomycetes</taxon>
        <taxon>Micrococcales</taxon>
        <taxon>Micrococcaceae</taxon>
        <taxon>Arthrobacter</taxon>
    </lineage>
</organism>
<name>A0ABS4YSZ2_9MICC</name>
<feature type="transmembrane region" description="Helical" evidence="1">
    <location>
        <begin position="20"/>
        <end position="38"/>
    </location>
</feature>